<reference evidence="1 2" key="1">
    <citation type="submission" date="2019-06" db="EMBL/GenBank/DDBJ databases">
        <title>Sequencing the genomes of 1000 actinobacteria strains.</title>
        <authorList>
            <person name="Klenk H.-P."/>
        </authorList>
    </citation>
    <scope>NUCLEOTIDE SEQUENCE [LARGE SCALE GENOMIC DNA]</scope>
    <source>
        <strain evidence="1 2">DSM 42059</strain>
    </source>
</reference>
<evidence type="ECO:0000313" key="1">
    <source>
        <dbReference type="EMBL" id="TWG07234.1"/>
    </source>
</evidence>
<protein>
    <submittedName>
        <fullName evidence="1">Uncharacterized protein</fullName>
    </submittedName>
</protein>
<dbReference type="AlphaFoldDB" id="A0A561V6K8"/>
<dbReference type="EMBL" id="VIWW01000001">
    <property type="protein sequence ID" value="TWG07234.1"/>
    <property type="molecule type" value="Genomic_DNA"/>
</dbReference>
<dbReference type="Proteomes" id="UP000318186">
    <property type="component" value="Unassembled WGS sequence"/>
</dbReference>
<name>A0A561V6K8_9ACTN</name>
<sequence>MNSRAMTSIQLVYETHATSAGRGWTFPADLLDVHHRAVRNPSLRHLA</sequence>
<gene>
    <name evidence="1" type="ORF">FHX80_115739</name>
</gene>
<evidence type="ECO:0000313" key="2">
    <source>
        <dbReference type="Proteomes" id="UP000318186"/>
    </source>
</evidence>
<accession>A0A561V6K8</accession>
<proteinExistence type="predicted"/>
<dbReference type="RefSeq" id="WP_167523683.1">
    <property type="nucleotide sequence ID" value="NZ_JBHJUX010000075.1"/>
</dbReference>
<organism evidence="1 2">
    <name type="scientific">Streptomyces brevispora</name>
    <dbReference type="NCBI Taxonomy" id="887462"/>
    <lineage>
        <taxon>Bacteria</taxon>
        <taxon>Bacillati</taxon>
        <taxon>Actinomycetota</taxon>
        <taxon>Actinomycetes</taxon>
        <taxon>Kitasatosporales</taxon>
        <taxon>Streptomycetaceae</taxon>
        <taxon>Streptomyces</taxon>
    </lineage>
</organism>
<comment type="caution">
    <text evidence="1">The sequence shown here is derived from an EMBL/GenBank/DDBJ whole genome shotgun (WGS) entry which is preliminary data.</text>
</comment>